<name>A0A0A9AYE7_ARUDO</name>
<dbReference type="AlphaFoldDB" id="A0A0A9AYE7"/>
<organism evidence="1">
    <name type="scientific">Arundo donax</name>
    <name type="common">Giant reed</name>
    <name type="synonym">Donax arundinaceus</name>
    <dbReference type="NCBI Taxonomy" id="35708"/>
    <lineage>
        <taxon>Eukaryota</taxon>
        <taxon>Viridiplantae</taxon>
        <taxon>Streptophyta</taxon>
        <taxon>Embryophyta</taxon>
        <taxon>Tracheophyta</taxon>
        <taxon>Spermatophyta</taxon>
        <taxon>Magnoliopsida</taxon>
        <taxon>Liliopsida</taxon>
        <taxon>Poales</taxon>
        <taxon>Poaceae</taxon>
        <taxon>PACMAD clade</taxon>
        <taxon>Arundinoideae</taxon>
        <taxon>Arundineae</taxon>
        <taxon>Arundo</taxon>
    </lineage>
</organism>
<reference evidence="1" key="2">
    <citation type="journal article" date="2015" name="Data Brief">
        <title>Shoot transcriptome of the giant reed, Arundo donax.</title>
        <authorList>
            <person name="Barrero R.A."/>
            <person name="Guerrero F.D."/>
            <person name="Moolhuijzen P."/>
            <person name="Goolsby J.A."/>
            <person name="Tidwell J."/>
            <person name="Bellgard S.E."/>
            <person name="Bellgard M.I."/>
        </authorList>
    </citation>
    <scope>NUCLEOTIDE SEQUENCE</scope>
    <source>
        <tissue evidence="1">Shoot tissue taken approximately 20 cm above the soil surface</tissue>
    </source>
</reference>
<proteinExistence type="predicted"/>
<protein>
    <submittedName>
        <fullName evidence="1">Uncharacterized protein</fullName>
    </submittedName>
</protein>
<reference evidence="1" key="1">
    <citation type="submission" date="2014-09" db="EMBL/GenBank/DDBJ databases">
        <authorList>
            <person name="Magalhaes I.L.F."/>
            <person name="Oliveira U."/>
            <person name="Santos F.R."/>
            <person name="Vidigal T.H.D.A."/>
            <person name="Brescovit A.D."/>
            <person name="Santos A.J."/>
        </authorList>
    </citation>
    <scope>NUCLEOTIDE SEQUENCE</scope>
    <source>
        <tissue evidence="1">Shoot tissue taken approximately 20 cm above the soil surface</tissue>
    </source>
</reference>
<evidence type="ECO:0000313" key="1">
    <source>
        <dbReference type="EMBL" id="JAD54918.1"/>
    </source>
</evidence>
<sequence length="89" mass="10194">MITVEEQDQPGSCSAFDVCSPVQRSCRSATCISSQFSFAFRATWIGLLLSSWKILLLRSFHMFHQAYRMGANCSLRFSFWKPFVLCCSH</sequence>
<accession>A0A0A9AYE7</accession>
<dbReference type="EMBL" id="GBRH01242977">
    <property type="protein sequence ID" value="JAD54918.1"/>
    <property type="molecule type" value="Transcribed_RNA"/>
</dbReference>